<dbReference type="EC" id="3.4.21.53" evidence="9 10"/>
<dbReference type="Gene3D" id="1.20.58.1480">
    <property type="match status" value="1"/>
</dbReference>
<evidence type="ECO:0000256" key="3">
    <source>
        <dbReference type="ARBA" id="ARBA00022670"/>
    </source>
</evidence>
<dbReference type="CDD" id="cd19500">
    <property type="entry name" value="RecA-like_Lon"/>
    <property type="match status" value="1"/>
</dbReference>
<comment type="caution">
    <text evidence="16">The sequence shown here is derived from an EMBL/GenBank/DDBJ whole genome shotgun (WGS) entry which is preliminary data.</text>
</comment>
<dbReference type="NCBIfam" id="TIGR00763">
    <property type="entry name" value="lon"/>
    <property type="match status" value="1"/>
</dbReference>
<dbReference type="PIRSF" id="PIRSF001174">
    <property type="entry name" value="Lon_proteas"/>
    <property type="match status" value="1"/>
</dbReference>
<evidence type="ECO:0000259" key="15">
    <source>
        <dbReference type="PROSITE" id="PS51787"/>
    </source>
</evidence>
<dbReference type="Gene3D" id="1.10.8.60">
    <property type="match status" value="1"/>
</dbReference>
<dbReference type="NCBIfam" id="NF008053">
    <property type="entry name" value="PRK10787.1"/>
    <property type="match status" value="1"/>
</dbReference>
<evidence type="ECO:0000256" key="6">
    <source>
        <dbReference type="ARBA" id="ARBA00022825"/>
    </source>
</evidence>
<keyword evidence="6 9" id="KW-0720">Serine protease</keyword>
<dbReference type="Pfam" id="PF22667">
    <property type="entry name" value="Lon_lid"/>
    <property type="match status" value="1"/>
</dbReference>
<feature type="domain" description="Lon proteolytic" evidence="14">
    <location>
        <begin position="591"/>
        <end position="772"/>
    </location>
</feature>
<keyword evidence="8 9" id="KW-0346">Stress response</keyword>
<dbReference type="Gene3D" id="3.40.50.300">
    <property type="entry name" value="P-loop containing nucleotide triphosphate hydrolases"/>
    <property type="match status" value="1"/>
</dbReference>
<feature type="domain" description="Lon N-terminal" evidence="15">
    <location>
        <begin position="8"/>
        <end position="203"/>
    </location>
</feature>
<evidence type="ECO:0000256" key="7">
    <source>
        <dbReference type="ARBA" id="ARBA00022840"/>
    </source>
</evidence>
<dbReference type="InterPro" id="IPR008268">
    <property type="entry name" value="Peptidase_S16_AS"/>
</dbReference>
<dbReference type="SUPFAM" id="SSF88697">
    <property type="entry name" value="PUA domain-like"/>
    <property type="match status" value="1"/>
</dbReference>
<dbReference type="Pfam" id="PF02190">
    <property type="entry name" value="LON_substr_bdg"/>
    <property type="match status" value="1"/>
</dbReference>
<evidence type="ECO:0000256" key="5">
    <source>
        <dbReference type="ARBA" id="ARBA00022801"/>
    </source>
</evidence>
<dbReference type="PANTHER" id="PTHR10046">
    <property type="entry name" value="ATP DEPENDENT LON PROTEASE FAMILY MEMBER"/>
    <property type="match status" value="1"/>
</dbReference>
<keyword evidence="4 9" id="KW-0547">Nucleotide-binding</keyword>
<evidence type="ECO:0000256" key="8">
    <source>
        <dbReference type="ARBA" id="ARBA00023016"/>
    </source>
</evidence>
<keyword evidence="7 9" id="KW-0067">ATP-binding</keyword>
<protein>
    <recommendedName>
        <fullName evidence="9 10">Lon protease</fullName>
        <ecNumber evidence="9 10">3.4.21.53</ecNumber>
    </recommendedName>
    <alternativeName>
        <fullName evidence="9">ATP-dependent protease La</fullName>
    </alternativeName>
</protein>
<dbReference type="EMBL" id="JBHUNA010000001">
    <property type="protein sequence ID" value="MFD2759575.1"/>
    <property type="molecule type" value="Genomic_DNA"/>
</dbReference>
<dbReference type="InterPro" id="IPR014721">
    <property type="entry name" value="Ribsml_uS5_D2-typ_fold_subgr"/>
</dbReference>
<keyword evidence="3 9" id="KW-0645">Protease</keyword>
<dbReference type="InterPro" id="IPR008269">
    <property type="entry name" value="Lon_proteolytic"/>
</dbReference>
<sequence>MTTESTQFPLLPLRGLLVFPSMVLHLDVGRDKSVAALEKAMMGDQTIFLASQKQVSLETPEPKDIYRVGTVANVKQMLKLPNGTFRVLVEGLHRGEITRFIDENESDEFAVEIKQLEEEHAEKNEEEALMRSLLKQFEQYIKVSNKIKQETLSTVSDIEEPSRLADIVASHLSLKVKEKQELLEIANVKDRLQHLIHLISNEKKVMDLEKKIGQRVKNSMEKTQKEYYLREQLKAIQKELGEKDGKSSEAQQLRQQVQASTMPEQVAETAKKELDRFEKVPQSSAESSVIRNYIEWLVALPWTEETQDQIEMDKAENILEEDHYGLEKVKERILEYLAVQKLTESIKGPILCLVGPPGVGKTSLAKSIARAINRNFVRISLGGVRDEAEIRGHRRTYIGAMPGRIIQGMKKAKTNNPVFLLDEIDKMASDFRGDPSSAMLEVLDPEQNSNFSDHFIEETYDLSNVLFIATANYVNNIPGPLLDRMELLSIAGYTEVEKMHIAKEHLLSKQLQENGLKKSDLQIREEALMKLIRTYTREAGVRNLERQLATLCRKAAKTIISGEKKRVIVTEKSLEEMLGKPLYRYGRMEEENQVGTATGLAYTAAGGDTLSIEVSQYPGKGKLTLTGKLGDVMQESAQAAFSYIRSRAEELQIDPEFHEKYDIHIHVPEGATPKDGPSAGITMATALISALTGRAVKKEVGMTGEITLRGRVLPIGGLKEKSLSAHRAGITTIIMPEENEKDIEDIPESVRSGLTFIKVNHLDQVLKHALTEEKHESNGS</sequence>
<feature type="active site" evidence="9 11">
    <location>
        <position position="678"/>
    </location>
</feature>
<proteinExistence type="evidence at transcript level"/>
<dbReference type="SUPFAM" id="SSF54211">
    <property type="entry name" value="Ribosomal protein S5 domain 2-like"/>
    <property type="match status" value="1"/>
</dbReference>
<feature type="binding site" evidence="9">
    <location>
        <begin position="355"/>
        <end position="362"/>
    </location>
    <ligand>
        <name>ATP</name>
        <dbReference type="ChEBI" id="CHEBI:30616"/>
    </ligand>
</feature>
<keyword evidence="13" id="KW-0175">Coiled coil</keyword>
<dbReference type="PRINTS" id="PR00830">
    <property type="entry name" value="ENDOLAPTASE"/>
</dbReference>
<dbReference type="InterPro" id="IPR015947">
    <property type="entry name" value="PUA-like_sf"/>
</dbReference>
<evidence type="ECO:0000313" key="17">
    <source>
        <dbReference type="Proteomes" id="UP001597502"/>
    </source>
</evidence>
<evidence type="ECO:0000256" key="13">
    <source>
        <dbReference type="SAM" id="Coils"/>
    </source>
</evidence>
<dbReference type="Gene3D" id="2.30.130.40">
    <property type="entry name" value="LON domain-like"/>
    <property type="match status" value="1"/>
</dbReference>
<dbReference type="InterPro" id="IPR003593">
    <property type="entry name" value="AAA+_ATPase"/>
</dbReference>
<dbReference type="InterPro" id="IPR046336">
    <property type="entry name" value="Lon_prtase_N_sf"/>
</dbReference>
<evidence type="ECO:0000256" key="2">
    <source>
        <dbReference type="ARBA" id="ARBA00022490"/>
    </source>
</evidence>
<evidence type="ECO:0000256" key="12">
    <source>
        <dbReference type="RuleBase" id="RU000591"/>
    </source>
</evidence>
<evidence type="ECO:0000256" key="9">
    <source>
        <dbReference type="HAMAP-Rule" id="MF_01973"/>
    </source>
</evidence>
<feature type="coiled-coil region" evidence="13">
    <location>
        <begin position="106"/>
        <end position="136"/>
    </location>
</feature>
<dbReference type="Gene3D" id="1.20.5.5270">
    <property type="match status" value="1"/>
</dbReference>
<evidence type="ECO:0000256" key="10">
    <source>
        <dbReference type="PIRNR" id="PIRNR001174"/>
    </source>
</evidence>
<dbReference type="PROSITE" id="PS51786">
    <property type="entry name" value="LON_PROTEOLYTIC"/>
    <property type="match status" value="1"/>
</dbReference>
<feature type="active site" evidence="9 11">
    <location>
        <position position="721"/>
    </location>
</feature>
<evidence type="ECO:0000256" key="4">
    <source>
        <dbReference type="ARBA" id="ARBA00022741"/>
    </source>
</evidence>
<dbReference type="GO" id="GO:0004252">
    <property type="term" value="F:serine-type endopeptidase activity"/>
    <property type="evidence" value="ECO:0007669"/>
    <property type="project" value="UniProtKB-EC"/>
</dbReference>
<dbReference type="InterPro" id="IPR054594">
    <property type="entry name" value="Lon_lid"/>
</dbReference>
<dbReference type="RefSeq" id="WP_382390182.1">
    <property type="nucleotide sequence ID" value="NZ_JBHUNA010000001.1"/>
</dbReference>
<dbReference type="Proteomes" id="UP001597502">
    <property type="component" value="Unassembled WGS sequence"/>
</dbReference>
<name>A0ABW5V2B0_9BACI</name>
<evidence type="ECO:0000256" key="11">
    <source>
        <dbReference type="PROSITE-ProRule" id="PRU01122"/>
    </source>
</evidence>
<dbReference type="Pfam" id="PF00004">
    <property type="entry name" value="AAA"/>
    <property type="match status" value="1"/>
</dbReference>
<dbReference type="InterPro" id="IPR003959">
    <property type="entry name" value="ATPase_AAA_core"/>
</dbReference>
<dbReference type="InterPro" id="IPR027417">
    <property type="entry name" value="P-loop_NTPase"/>
</dbReference>
<comment type="induction">
    <text evidence="9">By heat shock.</text>
</comment>
<comment type="subunit">
    <text evidence="9 10">Homohexamer. Organized in a ring with a central cavity.</text>
</comment>
<dbReference type="Pfam" id="PF05362">
    <property type="entry name" value="Lon_C"/>
    <property type="match status" value="1"/>
</dbReference>
<gene>
    <name evidence="9 16" type="primary">lon</name>
    <name evidence="16" type="ORF">ACFSUO_01050</name>
</gene>
<accession>A0ABW5V2B0</accession>
<dbReference type="InterPro" id="IPR020568">
    <property type="entry name" value="Ribosomal_Su5_D2-typ_SF"/>
</dbReference>
<keyword evidence="17" id="KW-1185">Reference proteome</keyword>
<dbReference type="InterPro" id="IPR027543">
    <property type="entry name" value="Lon_bac"/>
</dbReference>
<dbReference type="HAMAP" id="MF_01973">
    <property type="entry name" value="lon_bact"/>
    <property type="match status" value="1"/>
</dbReference>
<reference evidence="17" key="1">
    <citation type="journal article" date="2019" name="Int. J. Syst. Evol. Microbiol.">
        <title>The Global Catalogue of Microorganisms (GCM) 10K type strain sequencing project: providing services to taxonomists for standard genome sequencing and annotation.</title>
        <authorList>
            <consortium name="The Broad Institute Genomics Platform"/>
            <consortium name="The Broad Institute Genome Sequencing Center for Infectious Disease"/>
            <person name="Wu L."/>
            <person name="Ma J."/>
        </authorList>
    </citation>
    <scope>NUCLEOTIDE SEQUENCE [LARGE SCALE GENOMIC DNA]</scope>
    <source>
        <strain evidence="17">TISTR 1535</strain>
    </source>
</reference>
<keyword evidence="2 9" id="KW-0963">Cytoplasm</keyword>
<organism evidence="16 17">
    <name type="scientific">Lentibacillus juripiscarius</name>
    <dbReference type="NCBI Taxonomy" id="257446"/>
    <lineage>
        <taxon>Bacteria</taxon>
        <taxon>Bacillati</taxon>
        <taxon>Bacillota</taxon>
        <taxon>Bacilli</taxon>
        <taxon>Bacillales</taxon>
        <taxon>Bacillaceae</taxon>
        <taxon>Lentibacillus</taxon>
    </lineage>
</organism>
<dbReference type="SMART" id="SM00382">
    <property type="entry name" value="AAA"/>
    <property type="match status" value="1"/>
</dbReference>
<keyword evidence="5 9" id="KW-0378">Hydrolase</keyword>
<evidence type="ECO:0000256" key="1">
    <source>
        <dbReference type="ARBA" id="ARBA00004496"/>
    </source>
</evidence>
<dbReference type="InterPro" id="IPR027065">
    <property type="entry name" value="Lon_Prtase"/>
</dbReference>
<dbReference type="PROSITE" id="PS01046">
    <property type="entry name" value="LON_SER"/>
    <property type="match status" value="1"/>
</dbReference>
<comment type="similarity">
    <text evidence="9 10 11 12">Belongs to the peptidase S16 family.</text>
</comment>
<comment type="subcellular location">
    <subcellularLocation>
        <location evidence="1 9 10">Cytoplasm</location>
    </subcellularLocation>
</comment>
<dbReference type="InterPro" id="IPR004815">
    <property type="entry name" value="Lon_bac/euk-typ"/>
</dbReference>
<evidence type="ECO:0000259" key="14">
    <source>
        <dbReference type="PROSITE" id="PS51786"/>
    </source>
</evidence>
<evidence type="ECO:0000313" key="16">
    <source>
        <dbReference type="EMBL" id="MFD2759575.1"/>
    </source>
</evidence>
<comment type="catalytic activity">
    <reaction evidence="9 10 11">
        <text>Hydrolysis of proteins in presence of ATP.</text>
        <dbReference type="EC" id="3.4.21.53"/>
    </reaction>
</comment>
<dbReference type="PROSITE" id="PS51787">
    <property type="entry name" value="LON_N"/>
    <property type="match status" value="1"/>
</dbReference>
<dbReference type="Gene3D" id="3.30.230.10">
    <property type="match status" value="1"/>
</dbReference>
<dbReference type="SUPFAM" id="SSF52540">
    <property type="entry name" value="P-loop containing nucleoside triphosphate hydrolases"/>
    <property type="match status" value="1"/>
</dbReference>
<dbReference type="InterPro" id="IPR003111">
    <property type="entry name" value="Lon_prtase_N"/>
</dbReference>
<dbReference type="SMART" id="SM00464">
    <property type="entry name" value="LON"/>
    <property type="match status" value="1"/>
</dbReference>
<comment type="function">
    <text evidence="9">ATP-dependent serine protease that mediates the selective degradation of mutant and abnormal proteins as well as certain short-lived regulatory proteins. Required for cellular homeostasis and for survival from DNA damage and developmental changes induced by stress. Degrades polypeptides processively to yield small peptide fragments that are 5 to 10 amino acids long. Binds to DNA in a double-stranded, site-specific manner.</text>
</comment>